<dbReference type="GO" id="GO:0046872">
    <property type="term" value="F:metal ion binding"/>
    <property type="evidence" value="ECO:0007669"/>
    <property type="project" value="UniProtKB-KW"/>
</dbReference>
<dbReference type="eggNOG" id="COG1600">
    <property type="taxonomic scope" value="Bacteria"/>
</dbReference>
<dbReference type="OrthoDB" id="1795896at2"/>
<dbReference type="PANTHER" id="PTHR42827">
    <property type="entry name" value="IRON-SULFUR CLUSTER-BINDING PROTEIN-RELATED"/>
    <property type="match status" value="1"/>
</dbReference>
<dbReference type="STRING" id="1304284.L21TH_2402"/>
<dbReference type="InterPro" id="IPR017900">
    <property type="entry name" value="4Fe4S_Fe_S_CS"/>
</dbReference>
<dbReference type="EMBL" id="ARZA01000267">
    <property type="protein sequence ID" value="EOC99567.1"/>
    <property type="molecule type" value="Genomic_DNA"/>
</dbReference>
<sequence>MSLNTKDLQNYITKKSLNSGALLVGYTKIRRVEPVIILGFPFSDKCFFNYPITLTKQLSKVYKTSKNVQNIIAKTLKKEGYWAEYKTVLSVYGDFRPLAVSAGLGEWGRNGLVVNEKYGSSLLFAAIFTNAPLNTYIQDQTKEAPKHCIECNECINSCPANAFENGRFHLYRCLPYSIRGCSECLKNCRQNR</sequence>
<comment type="caution">
    <text evidence="5">The sequence shown here is derived from an EMBL/GenBank/DDBJ whole genome shotgun (WGS) entry which is preliminary data.</text>
</comment>
<reference evidence="5 6" key="1">
    <citation type="journal article" date="2015" name="Geomicrobiol. J.">
        <title>Caldisalinibacter kiritimatiensis gen. nov., sp. nov., a moderately thermohalophilic thiosulfate-reducing bacterium from a hypersaline microbial mat.</title>
        <authorList>
            <person name="Ben Hania W."/>
            <person name="Joseph M."/>
            <person name="Fiebig A."/>
            <person name="Bunk B."/>
            <person name="Klenk H.-P."/>
            <person name="Fardeau M.-L."/>
            <person name="Spring S."/>
        </authorList>
    </citation>
    <scope>NUCLEOTIDE SEQUENCE [LARGE SCALE GENOMIC DNA]</scope>
    <source>
        <strain evidence="5 6">L21-TH-D2</strain>
    </source>
</reference>
<dbReference type="RefSeq" id="WP_006316891.1">
    <property type="nucleotide sequence ID" value="NZ_ARZA01000267.1"/>
</dbReference>
<dbReference type="PANTHER" id="PTHR42827:SF1">
    <property type="entry name" value="IRON-SULFUR CLUSTER-BINDING PROTEIN"/>
    <property type="match status" value="1"/>
</dbReference>
<dbReference type="PROSITE" id="PS00198">
    <property type="entry name" value="4FE4S_FER_1"/>
    <property type="match status" value="1"/>
</dbReference>
<proteinExistence type="predicted"/>
<evidence type="ECO:0000256" key="3">
    <source>
        <dbReference type="ARBA" id="ARBA00023014"/>
    </source>
</evidence>
<gene>
    <name evidence="5" type="ORF">L21TH_2402</name>
</gene>
<dbReference type="AlphaFoldDB" id="R1AR05"/>
<keyword evidence="3" id="KW-0411">Iron-sulfur</keyword>
<accession>R1AR05</accession>
<organism evidence="5 6">
    <name type="scientific">Caldisalinibacter kiritimatiensis</name>
    <dbReference type="NCBI Taxonomy" id="1304284"/>
    <lineage>
        <taxon>Bacteria</taxon>
        <taxon>Bacillati</taxon>
        <taxon>Bacillota</taxon>
        <taxon>Tissierellia</taxon>
        <taxon>Tissierellales</taxon>
        <taxon>Thermohalobacteraceae</taxon>
        <taxon>Caldisalinibacter</taxon>
    </lineage>
</organism>
<dbReference type="InterPro" id="IPR017896">
    <property type="entry name" value="4Fe4S_Fe-S-bd"/>
</dbReference>
<evidence type="ECO:0000256" key="2">
    <source>
        <dbReference type="ARBA" id="ARBA00023004"/>
    </source>
</evidence>
<evidence type="ECO:0000313" key="6">
    <source>
        <dbReference type="Proteomes" id="UP000013378"/>
    </source>
</evidence>
<protein>
    <recommendedName>
        <fullName evidence="4">4Fe-4S ferredoxin-type domain-containing protein</fullName>
    </recommendedName>
</protein>
<dbReference type="SUPFAM" id="SSF54862">
    <property type="entry name" value="4Fe-4S ferredoxins"/>
    <property type="match status" value="1"/>
</dbReference>
<dbReference type="GO" id="GO:0051536">
    <property type="term" value="F:iron-sulfur cluster binding"/>
    <property type="evidence" value="ECO:0007669"/>
    <property type="project" value="UniProtKB-KW"/>
</dbReference>
<evidence type="ECO:0000256" key="1">
    <source>
        <dbReference type="ARBA" id="ARBA00022723"/>
    </source>
</evidence>
<name>R1AR05_9FIRM</name>
<keyword evidence="6" id="KW-1185">Reference proteome</keyword>
<evidence type="ECO:0000313" key="5">
    <source>
        <dbReference type="EMBL" id="EOC99567.1"/>
    </source>
</evidence>
<dbReference type="Proteomes" id="UP000013378">
    <property type="component" value="Unassembled WGS sequence"/>
</dbReference>
<keyword evidence="1" id="KW-0479">Metal-binding</keyword>
<dbReference type="PROSITE" id="PS51379">
    <property type="entry name" value="4FE4S_FER_2"/>
    <property type="match status" value="1"/>
</dbReference>
<keyword evidence="2" id="KW-0408">Iron</keyword>
<feature type="domain" description="4Fe-4S ferredoxin-type" evidence="4">
    <location>
        <begin position="139"/>
        <end position="168"/>
    </location>
</feature>
<evidence type="ECO:0000259" key="4">
    <source>
        <dbReference type="PROSITE" id="PS51379"/>
    </source>
</evidence>